<reference evidence="2" key="1">
    <citation type="journal article" date="2019" name="Int. J. Syst. Evol. Microbiol.">
        <title>The Global Catalogue of Microorganisms (GCM) 10K type strain sequencing project: providing services to taxonomists for standard genome sequencing and annotation.</title>
        <authorList>
            <consortium name="The Broad Institute Genomics Platform"/>
            <consortium name="The Broad Institute Genome Sequencing Center for Infectious Disease"/>
            <person name="Wu L."/>
            <person name="Ma J."/>
        </authorList>
    </citation>
    <scope>NUCLEOTIDE SEQUENCE [LARGE SCALE GENOMIC DNA]</scope>
    <source>
        <strain evidence="2">JCM 18952</strain>
    </source>
</reference>
<keyword evidence="2" id="KW-1185">Reference proteome</keyword>
<accession>A0ABP9TLP1</accession>
<dbReference type="RefSeq" id="WP_210099693.1">
    <property type="nucleotide sequence ID" value="NZ_BAABLK010000022.1"/>
</dbReference>
<name>A0ABP9TLP1_9MICC</name>
<protein>
    <submittedName>
        <fullName evidence="1">Uncharacterized protein</fullName>
    </submittedName>
</protein>
<dbReference type="Proteomes" id="UP001501257">
    <property type="component" value="Unassembled WGS sequence"/>
</dbReference>
<sequence length="72" mass="7753">MEEQGIRLAGTLAPESSRLPRHCSSPGLLISWHPGESPTVPVDAPWVVTSAVFSFQDANHSLLLLAFRGGTR</sequence>
<proteinExistence type="predicted"/>
<evidence type="ECO:0000313" key="1">
    <source>
        <dbReference type="EMBL" id="GAA5226647.1"/>
    </source>
</evidence>
<evidence type="ECO:0000313" key="2">
    <source>
        <dbReference type="Proteomes" id="UP001501257"/>
    </source>
</evidence>
<organism evidence="1 2">
    <name type="scientific">Paeniglutamicibacter antarcticus</name>
    <dbReference type="NCBI Taxonomy" id="494023"/>
    <lineage>
        <taxon>Bacteria</taxon>
        <taxon>Bacillati</taxon>
        <taxon>Actinomycetota</taxon>
        <taxon>Actinomycetes</taxon>
        <taxon>Micrococcales</taxon>
        <taxon>Micrococcaceae</taxon>
        <taxon>Paeniglutamicibacter</taxon>
    </lineage>
</organism>
<comment type="caution">
    <text evidence="1">The sequence shown here is derived from an EMBL/GenBank/DDBJ whole genome shotgun (WGS) entry which is preliminary data.</text>
</comment>
<gene>
    <name evidence="1" type="ORF">GCM10025778_11800</name>
</gene>
<dbReference type="EMBL" id="BAABLK010000022">
    <property type="protein sequence ID" value="GAA5226647.1"/>
    <property type="molecule type" value="Genomic_DNA"/>
</dbReference>